<dbReference type="KEGG" id="bao:BAMF_2485"/>
<reference evidence="1 2" key="1">
    <citation type="journal article" date="2011" name="Int. J. Syst. Evol. Microbiol.">
        <title>Relationship of Bacillus amyloliquefaciens clades associated with strains DSM 7T and FZB42T: a proposal for Bacillus amyloliquefaciens subsp. amyloliquefaciens subsp. nov. and Bacillus amyloliquefaciens subsp. plantarum subsp. nov. based on complete genome sequence comparisons.</title>
        <authorList>
            <person name="Borriss R."/>
            <person name="Chen X.H."/>
            <person name="Rueckert C."/>
            <person name="Blom J."/>
            <person name="Becker A."/>
            <person name="Baumgarth B."/>
            <person name="Fan B."/>
            <person name="Pukall R."/>
            <person name="Schumann P."/>
            <person name="Sproer C."/>
            <person name="Junge H."/>
            <person name="Vater J."/>
            <person name="Puhler A."/>
            <person name="Klenk H.P."/>
        </authorList>
    </citation>
    <scope>NUCLEOTIDE SEQUENCE [LARGE SCALE GENOMIC DNA]</scope>
    <source>
        <strain evidence="2">DSM 7</strain>
    </source>
</reference>
<evidence type="ECO:0000313" key="1">
    <source>
        <dbReference type="EMBL" id="CBI43611.1"/>
    </source>
</evidence>
<dbReference type="AlphaFoldDB" id="A0A9P1NI32"/>
<gene>
    <name evidence="1" type="primary">nrpsA</name>
    <name evidence="1" type="ordered locus">BAMF_2485</name>
</gene>
<organism evidence="1 2">
    <name type="scientific">Bacillus amyloliquefaciens (strain ATCC 23350 / DSM 7 / BCRC 11601 / CCUG 28519 / NBRC 15535 / NRRL B-14393 / F)</name>
    <dbReference type="NCBI Taxonomy" id="692420"/>
    <lineage>
        <taxon>Bacteria</taxon>
        <taxon>Bacillati</taxon>
        <taxon>Bacillota</taxon>
        <taxon>Bacilli</taxon>
        <taxon>Bacillales</taxon>
        <taxon>Bacillaceae</taxon>
        <taxon>Bacillus</taxon>
        <taxon>Bacillus amyloliquefaciens group</taxon>
    </lineage>
</organism>
<keyword evidence="2" id="KW-1185">Reference proteome</keyword>
<protein>
    <submittedName>
        <fullName evidence="1">Uncharacterized protein</fullName>
    </submittedName>
</protein>
<accession>A0A9P1NI32</accession>
<dbReference type="RefSeq" id="WP_013352964.1">
    <property type="nucleotide sequence ID" value="NC_014551.1"/>
</dbReference>
<dbReference type="Proteomes" id="UP000006562">
    <property type="component" value="Chromosome"/>
</dbReference>
<sequence length="356" mass="39145">MIHALANVPLSAEAKAVVAQTYCTGIAPEVSTVINLKEGIAFNREFLRELVIAGWSEQLGQYIEIIEARGATDYEALRLVQLAVRSGAALFAVCNVRTGSNQRFYLSIHHALADEQTLNVVSSLVQLAHVGMLDLALHDINQGRQAYYSYVERQLAIAKEDVASKELRRKPMKPVRLSESGRLAWSAQAKRVSLSRVVRIENADKLPITEVLALLCGTNVVSEGDTVCLSRCWRLPHESGAIGMMTGLIAMPIEQIQNAPTQFRTSLEARARHNSDAREALECCRASELFINGAAPRGIPASQVISATFPVGMDIRRISASEFRLEFEGQFCSKIAANDLLNELADILSDKKEKNK</sequence>
<reference evidence="2" key="2">
    <citation type="journal article" date="2011" name="J. Biotechnol.">
        <title>Genome sequence of B. amyloliquefaciens type strain DSM7(T) reveals differences to plant-associated B. amyloliquefaciens FZB42.</title>
        <authorList>
            <person name="Ruckert C."/>
            <person name="Blom J."/>
            <person name="Chen X."/>
            <person name="Reva O."/>
            <person name="Borriss R."/>
        </authorList>
    </citation>
    <scope>NUCLEOTIDE SEQUENCE [LARGE SCALE GENOMIC DNA]</scope>
    <source>
        <strain evidence="2">DSM 7</strain>
    </source>
</reference>
<evidence type="ECO:0000313" key="2">
    <source>
        <dbReference type="Proteomes" id="UP000006562"/>
    </source>
</evidence>
<name>A0A9P1NI32_BACAS</name>
<proteinExistence type="predicted"/>
<dbReference type="EMBL" id="FN597644">
    <property type="protein sequence ID" value="CBI43611.1"/>
    <property type="molecule type" value="Genomic_DNA"/>
</dbReference>